<gene>
    <name evidence="1" type="ORF">F7D59_07280</name>
</gene>
<comment type="caution">
    <text evidence="1">The sequence shown here is derived from an EMBL/GenBank/DDBJ whole genome shotgun (WGS) entry which is preliminary data.</text>
</comment>
<dbReference type="RefSeq" id="WP_153112593.1">
    <property type="nucleotide sequence ID" value="NZ_VZAS01000024.1"/>
</dbReference>
<accession>A0A646HEH2</accession>
<dbReference type="InterPro" id="IPR029044">
    <property type="entry name" value="Nucleotide-diphossugar_trans"/>
</dbReference>
<protein>
    <submittedName>
        <fullName evidence="1">Uncharacterized protein</fullName>
    </submittedName>
</protein>
<organism evidence="1 2">
    <name type="scientific">Segatella copri</name>
    <dbReference type="NCBI Taxonomy" id="165179"/>
    <lineage>
        <taxon>Bacteria</taxon>
        <taxon>Pseudomonadati</taxon>
        <taxon>Bacteroidota</taxon>
        <taxon>Bacteroidia</taxon>
        <taxon>Bacteroidales</taxon>
        <taxon>Prevotellaceae</taxon>
        <taxon>Segatella</taxon>
    </lineage>
</organism>
<dbReference type="Gene3D" id="3.90.550.10">
    <property type="entry name" value="Spore Coat Polysaccharide Biosynthesis Protein SpsA, Chain A"/>
    <property type="match status" value="1"/>
</dbReference>
<dbReference type="Proteomes" id="UP000420635">
    <property type="component" value="Unassembled WGS sequence"/>
</dbReference>
<name>A0A646HEH2_9BACT</name>
<evidence type="ECO:0000313" key="2">
    <source>
        <dbReference type="Proteomes" id="UP000420635"/>
    </source>
</evidence>
<dbReference type="InterPro" id="IPR005069">
    <property type="entry name" value="Nucl-diP-sugar_transferase"/>
</dbReference>
<reference evidence="2" key="1">
    <citation type="submission" date="2019-09" db="EMBL/GenBank/DDBJ databases">
        <title>Distinct polysaccharide growth profiles of human intestinal Prevotella copri isolates.</title>
        <authorList>
            <person name="Fehlner-Peach H."/>
            <person name="Magnabosco C."/>
            <person name="Raghavan V."/>
            <person name="Scher J.U."/>
            <person name="Tett A."/>
            <person name="Cox L.M."/>
            <person name="Gottsegen C."/>
            <person name="Watters A."/>
            <person name="Wiltshire- Gordon J.D."/>
            <person name="Segata N."/>
            <person name="Bonneau R."/>
            <person name="Littman D.R."/>
        </authorList>
    </citation>
    <scope>NUCLEOTIDE SEQUENCE [LARGE SCALE GENOMIC DNA]</scope>
    <source>
        <strain evidence="2">iP54</strain>
    </source>
</reference>
<dbReference type="EMBL" id="VZBQ01000087">
    <property type="protein sequence ID" value="MQN89654.1"/>
    <property type="molecule type" value="Genomic_DNA"/>
</dbReference>
<dbReference type="SUPFAM" id="SSF53448">
    <property type="entry name" value="Nucleotide-diphospho-sugar transferases"/>
    <property type="match status" value="1"/>
</dbReference>
<sequence>MKTKIVYVLTSSDNDFYLEQTLLSVYSLRIYNKEAKVILITDKVTNSTFVGTRRSLLAYFDEIIVVETPQNFNNVRKSRFLKTKVRDIISGDFLFVDSDTIITQSLESIDNIDIEIGGVPDKHVKIDDHPLKDTIVKQVQRTGLLIDKSLPYINSGVFFVKDTPLTHELYKHWHTKWMELQPVQTLDQPPLAWVNHEMGYPIKLLPDFWNCQVIDGGLKFLNQSFIIHYFASSKNSNGQTPYAIYNTAIYDKIKKTGKVDNEVDRLVRNPLSAFIPVCRIIAGDDMKILDGFFYKMVYKQYPLLFSFVENFSLLCVKVFRRVKLDNILK</sequence>
<dbReference type="AlphaFoldDB" id="A0A646HEH2"/>
<dbReference type="Pfam" id="PF03407">
    <property type="entry name" value="Nucleotid_trans"/>
    <property type="match status" value="1"/>
</dbReference>
<proteinExistence type="predicted"/>
<evidence type="ECO:0000313" key="1">
    <source>
        <dbReference type="EMBL" id="MQN89654.1"/>
    </source>
</evidence>